<dbReference type="InterPro" id="IPR027417">
    <property type="entry name" value="P-loop_NTPase"/>
</dbReference>
<dbReference type="RefSeq" id="WP_080157208.1">
    <property type="nucleotide sequence ID" value="NZ_CP175534.1"/>
</dbReference>
<accession>A0A1T5HZN1</accession>
<evidence type="ECO:0000259" key="4">
    <source>
        <dbReference type="PROSITE" id="PS50893"/>
    </source>
</evidence>
<dbReference type="EMBL" id="FUZI01000003">
    <property type="protein sequence ID" value="SKC32308.1"/>
    <property type="molecule type" value="Genomic_DNA"/>
</dbReference>
<dbReference type="SUPFAM" id="SSF52540">
    <property type="entry name" value="P-loop containing nucleoside triphosphate hydrolases"/>
    <property type="match status" value="1"/>
</dbReference>
<dbReference type="PANTHER" id="PTHR42939">
    <property type="entry name" value="ABC TRANSPORTER ATP-BINDING PROTEIN ALBC-RELATED"/>
    <property type="match status" value="1"/>
</dbReference>
<protein>
    <submittedName>
        <fullName evidence="5">Hemin import ATP-binding protein HmuV</fullName>
        <ecNumber evidence="5">3.6.3.-</ecNumber>
    </submittedName>
</protein>
<dbReference type="Gene3D" id="3.40.50.300">
    <property type="entry name" value="P-loop containing nucleotide triphosphate hydrolases"/>
    <property type="match status" value="1"/>
</dbReference>
<dbReference type="AlphaFoldDB" id="A0A1T5HZN1"/>
<dbReference type="SMART" id="SM00382">
    <property type="entry name" value="AAA"/>
    <property type="match status" value="1"/>
</dbReference>
<name>A0A1T5HZN1_9GAMM</name>
<dbReference type="CDD" id="cd03230">
    <property type="entry name" value="ABC_DR_subfamily_A"/>
    <property type="match status" value="1"/>
</dbReference>
<keyword evidence="3 5" id="KW-0067">ATP-binding</keyword>
<keyword evidence="2" id="KW-0547">Nucleotide-binding</keyword>
<dbReference type="GO" id="GO:0016887">
    <property type="term" value="F:ATP hydrolysis activity"/>
    <property type="evidence" value="ECO:0007669"/>
    <property type="project" value="InterPro"/>
</dbReference>
<feature type="domain" description="ABC transporter" evidence="4">
    <location>
        <begin position="11"/>
        <end position="236"/>
    </location>
</feature>
<dbReference type="PROSITE" id="PS50893">
    <property type="entry name" value="ABC_TRANSPORTER_2"/>
    <property type="match status" value="1"/>
</dbReference>
<dbReference type="InterPro" id="IPR003439">
    <property type="entry name" value="ABC_transporter-like_ATP-bd"/>
</dbReference>
<dbReference type="EC" id="3.6.3.-" evidence="5"/>
<dbReference type="GO" id="GO:0005524">
    <property type="term" value="F:ATP binding"/>
    <property type="evidence" value="ECO:0007669"/>
    <property type="project" value="UniProtKB-KW"/>
</dbReference>
<dbReference type="OrthoDB" id="9804819at2"/>
<dbReference type="Proteomes" id="UP000189966">
    <property type="component" value="Unassembled WGS sequence"/>
</dbReference>
<keyword evidence="5" id="KW-0378">Hydrolase</keyword>
<dbReference type="InterPro" id="IPR003593">
    <property type="entry name" value="AAA+_ATPase"/>
</dbReference>
<evidence type="ECO:0000313" key="6">
    <source>
        <dbReference type="Proteomes" id="UP000189966"/>
    </source>
</evidence>
<dbReference type="InterPro" id="IPR051782">
    <property type="entry name" value="ABC_Transporter_VariousFunc"/>
</dbReference>
<keyword evidence="1" id="KW-0813">Transport</keyword>
<organism evidence="5 6">
    <name type="scientific">Photobacterium piscicola</name>
    <dbReference type="NCBI Taxonomy" id="1378299"/>
    <lineage>
        <taxon>Bacteria</taxon>
        <taxon>Pseudomonadati</taxon>
        <taxon>Pseudomonadota</taxon>
        <taxon>Gammaproteobacteria</taxon>
        <taxon>Vibrionales</taxon>
        <taxon>Vibrionaceae</taxon>
        <taxon>Photobacterium</taxon>
    </lineage>
</organism>
<gene>
    <name evidence="5" type="primary">hmuV_2</name>
    <name evidence="5" type="ORF">CZ809_01824</name>
</gene>
<sequence>MSNINCDEPFIKAQHITKSYHDKKALENISFSLSSGQVLGLLGHNGAGKSTLIKTLLGMHSCTGTLSIFNLSPEKNRDKIVKHLAYISDAESLPEWMTVKQLMAYTMGVHPRFEQQKMDQYLAQTKIKLNSKIKALSKGMKVQLHLALVMATNVNVLILDEPTLGLDLMYRSTFYRTLMAWFAEGERALIIASHEVNEIAHLLTDVLVLKNGQTVLQAPLSSLASEFTILSVNDEHIAAAKQLNPLTVNCQLGQYRLLFEGADISQLALLGDISQPSLADIFLAKQQETVQ</sequence>
<evidence type="ECO:0000256" key="1">
    <source>
        <dbReference type="ARBA" id="ARBA00022448"/>
    </source>
</evidence>
<dbReference type="Pfam" id="PF00005">
    <property type="entry name" value="ABC_tran"/>
    <property type="match status" value="1"/>
</dbReference>
<dbReference type="PANTHER" id="PTHR42939:SF1">
    <property type="entry name" value="ABC TRANSPORTER ATP-BINDING PROTEIN ALBC-RELATED"/>
    <property type="match status" value="1"/>
</dbReference>
<evidence type="ECO:0000256" key="2">
    <source>
        <dbReference type="ARBA" id="ARBA00022741"/>
    </source>
</evidence>
<evidence type="ECO:0000313" key="5">
    <source>
        <dbReference type="EMBL" id="SKC32308.1"/>
    </source>
</evidence>
<proteinExistence type="predicted"/>
<reference evidence="5 6" key="1">
    <citation type="submission" date="2017-02" db="EMBL/GenBank/DDBJ databases">
        <authorList>
            <person name="Peterson S.W."/>
        </authorList>
    </citation>
    <scope>NUCLEOTIDE SEQUENCE [LARGE SCALE GENOMIC DNA]</scope>
    <source>
        <strain evidence="6">type strain: NCCB 100098</strain>
    </source>
</reference>
<evidence type="ECO:0000256" key="3">
    <source>
        <dbReference type="ARBA" id="ARBA00022840"/>
    </source>
</evidence>